<accession>A0A641ALT3</accession>
<sequence>MIGTVLALGGGGFSMSDDGTSAIDYFLLELTGRSRPRVCFVPTASGDADGYSQSFEAAFAGRADTSVLSLFSHDPWGWSDPAMLLEQDVVYVGGGSTANLLAVWRLHGLPDLLVEAAANGTILAGVSAGMNCWFAGSSTDSFGPLAPLTDGLGLIDATACPHYLGEPGRREKYVGWVADGSLGDGYAVDDFTALLFRDGSLVEAVSERPGKPAFRVERVDHDRAVEIDLPVRVLPNQTVSTSPAAKTR</sequence>
<dbReference type="RefSeq" id="WP_129184323.1">
    <property type="nucleotide sequence ID" value="NZ_JAGIOG010000001.1"/>
</dbReference>
<organism evidence="5 6">
    <name type="scientific">Aeromicrobium fastidiosum</name>
    <dbReference type="NCBI Taxonomy" id="52699"/>
    <lineage>
        <taxon>Bacteria</taxon>
        <taxon>Bacillati</taxon>
        <taxon>Actinomycetota</taxon>
        <taxon>Actinomycetes</taxon>
        <taxon>Propionibacteriales</taxon>
        <taxon>Nocardioidaceae</taxon>
        <taxon>Aeromicrobium</taxon>
    </lineage>
</organism>
<comment type="similarity">
    <text evidence="1">Belongs to the peptidase S51 family.</text>
</comment>
<keyword evidence="6" id="KW-1185">Reference proteome</keyword>
<evidence type="ECO:0000313" key="6">
    <source>
        <dbReference type="Proteomes" id="UP001515100"/>
    </source>
</evidence>
<keyword evidence="3" id="KW-0378">Hydrolase</keyword>
<dbReference type="Proteomes" id="UP001515100">
    <property type="component" value="Unassembled WGS sequence"/>
</dbReference>
<evidence type="ECO:0000256" key="1">
    <source>
        <dbReference type="ARBA" id="ARBA00006534"/>
    </source>
</evidence>
<keyword evidence="2" id="KW-0645">Protease</keyword>
<dbReference type="PANTHER" id="PTHR20842">
    <property type="entry name" value="PROTEASE S51 ALPHA-ASPARTYL DIPEPTIDASE"/>
    <property type="match status" value="1"/>
</dbReference>
<dbReference type="AlphaFoldDB" id="A0A641ALT3"/>
<evidence type="ECO:0000256" key="4">
    <source>
        <dbReference type="ARBA" id="ARBA00022825"/>
    </source>
</evidence>
<gene>
    <name evidence="5" type="ORF">ESP62_013090</name>
</gene>
<dbReference type="EMBL" id="SDPP02000003">
    <property type="protein sequence ID" value="KAA1376363.1"/>
    <property type="molecule type" value="Genomic_DNA"/>
</dbReference>
<dbReference type="GO" id="GO:0008236">
    <property type="term" value="F:serine-type peptidase activity"/>
    <property type="evidence" value="ECO:0007669"/>
    <property type="project" value="UniProtKB-KW"/>
</dbReference>
<protein>
    <submittedName>
        <fullName evidence="5">Peptidase E</fullName>
    </submittedName>
</protein>
<evidence type="ECO:0000313" key="5">
    <source>
        <dbReference type="EMBL" id="KAA1376363.1"/>
    </source>
</evidence>
<dbReference type="Pfam" id="PF03575">
    <property type="entry name" value="Peptidase_S51"/>
    <property type="match status" value="1"/>
</dbReference>
<dbReference type="CDD" id="cd03146">
    <property type="entry name" value="GAT1_Peptidase_E"/>
    <property type="match status" value="1"/>
</dbReference>
<reference evidence="5" key="1">
    <citation type="submission" date="2019-09" db="EMBL/GenBank/DDBJ databases">
        <authorList>
            <person name="Li J."/>
        </authorList>
    </citation>
    <scope>NUCLEOTIDE SEQUENCE [LARGE SCALE GENOMIC DNA]</scope>
    <source>
        <strain evidence="5">NRBC 14897</strain>
    </source>
</reference>
<dbReference type="Gene3D" id="3.40.50.880">
    <property type="match status" value="1"/>
</dbReference>
<evidence type="ECO:0000256" key="3">
    <source>
        <dbReference type="ARBA" id="ARBA00022801"/>
    </source>
</evidence>
<dbReference type="OrthoDB" id="9778515at2"/>
<dbReference type="InterPro" id="IPR029062">
    <property type="entry name" value="Class_I_gatase-like"/>
</dbReference>
<dbReference type="InterPro" id="IPR005320">
    <property type="entry name" value="Peptidase_S51"/>
</dbReference>
<keyword evidence="4" id="KW-0720">Serine protease</keyword>
<dbReference type="SUPFAM" id="SSF52317">
    <property type="entry name" value="Class I glutamine amidotransferase-like"/>
    <property type="match status" value="1"/>
</dbReference>
<dbReference type="GO" id="GO:0006508">
    <property type="term" value="P:proteolysis"/>
    <property type="evidence" value="ECO:0007669"/>
    <property type="project" value="UniProtKB-KW"/>
</dbReference>
<comment type="caution">
    <text evidence="5">The sequence shown here is derived from an EMBL/GenBank/DDBJ whole genome shotgun (WGS) entry which is preliminary data.</text>
</comment>
<name>A0A641ALT3_9ACTN</name>
<dbReference type="PANTHER" id="PTHR20842:SF0">
    <property type="entry name" value="ALPHA-ASPARTYL DIPEPTIDASE"/>
    <property type="match status" value="1"/>
</dbReference>
<proteinExistence type="inferred from homology"/>
<evidence type="ECO:0000256" key="2">
    <source>
        <dbReference type="ARBA" id="ARBA00022670"/>
    </source>
</evidence>